<dbReference type="OrthoDB" id="3182339at2759"/>
<accession>A0A9P8L472</accession>
<evidence type="ECO:0000313" key="1">
    <source>
        <dbReference type="EMBL" id="KAH0542830.1"/>
    </source>
</evidence>
<sequence>MATVAFDVVRKTPLLQKHVRVEIYRPLLEWNISKSSLSQALLDSFKGDHPDISFLQLLLAKDADPNKDNGHCFAVASKAGAFAEFRALSKAAGGSESASEQFSKGMGNPFGCLPDKTRIPILKALLDLDRDRISDYVIPGSSFGPLGVYPKVFKTDSDLLDAAVELPLREASLYLGNFEAFRLITREMTPNDGTLHLAALMALPKLVKALLKIHDPDHKTEELPTKNRTGRPGRETIQLLAPRTSPKWRYRNMTILRWAMDNGLDTAKAMIEALDIRHDPERDEKYLYMDRDGIEYSPQQYVMKVWDADKKEEKALNRKP</sequence>
<evidence type="ECO:0000313" key="2">
    <source>
        <dbReference type="Proteomes" id="UP000698800"/>
    </source>
</evidence>
<comment type="caution">
    <text evidence="1">The sequence shown here is derived from an EMBL/GenBank/DDBJ whole genome shotgun (WGS) entry which is preliminary data.</text>
</comment>
<name>A0A9P8L472_9PEZI</name>
<dbReference type="AlphaFoldDB" id="A0A9P8L472"/>
<reference evidence="1" key="1">
    <citation type="submission" date="2021-03" db="EMBL/GenBank/DDBJ databases">
        <title>Comparative genomics and phylogenomic investigation of the class Geoglossomycetes provide insights into ecological specialization and systematics.</title>
        <authorList>
            <person name="Melie T."/>
            <person name="Pirro S."/>
            <person name="Miller A.N."/>
            <person name="Quandt A."/>
        </authorList>
    </citation>
    <scope>NUCLEOTIDE SEQUENCE</scope>
    <source>
        <strain evidence="1">GBOQ0MN5Z8</strain>
    </source>
</reference>
<gene>
    <name evidence="1" type="ORF">FGG08_002784</name>
</gene>
<dbReference type="Proteomes" id="UP000698800">
    <property type="component" value="Unassembled WGS sequence"/>
</dbReference>
<keyword evidence="2" id="KW-1185">Reference proteome</keyword>
<organism evidence="1 2">
    <name type="scientific">Glutinoglossum americanum</name>
    <dbReference type="NCBI Taxonomy" id="1670608"/>
    <lineage>
        <taxon>Eukaryota</taxon>
        <taxon>Fungi</taxon>
        <taxon>Dikarya</taxon>
        <taxon>Ascomycota</taxon>
        <taxon>Pezizomycotina</taxon>
        <taxon>Geoglossomycetes</taxon>
        <taxon>Geoglossales</taxon>
        <taxon>Geoglossaceae</taxon>
        <taxon>Glutinoglossum</taxon>
    </lineage>
</organism>
<protein>
    <submittedName>
        <fullName evidence="1">Uncharacterized protein</fullName>
    </submittedName>
</protein>
<dbReference type="EMBL" id="JAGHQL010000045">
    <property type="protein sequence ID" value="KAH0542830.1"/>
    <property type="molecule type" value="Genomic_DNA"/>
</dbReference>
<proteinExistence type="predicted"/>